<keyword evidence="4" id="KW-1185">Reference proteome</keyword>
<feature type="transmembrane region" description="Helical" evidence="2">
    <location>
        <begin position="244"/>
        <end position="267"/>
    </location>
</feature>
<accession>G7E7K0</accession>
<feature type="region of interest" description="Disordered" evidence="1">
    <location>
        <begin position="312"/>
        <end position="334"/>
    </location>
</feature>
<keyword evidence="2" id="KW-0472">Membrane</keyword>
<name>G7E7K0_MIXOS</name>
<feature type="transmembrane region" description="Helical" evidence="2">
    <location>
        <begin position="147"/>
        <end position="167"/>
    </location>
</feature>
<dbReference type="InParanoid" id="G7E7K0"/>
<feature type="region of interest" description="Disordered" evidence="1">
    <location>
        <begin position="386"/>
        <end position="417"/>
    </location>
</feature>
<keyword evidence="2" id="KW-1133">Transmembrane helix</keyword>
<reference evidence="3 4" key="1">
    <citation type="journal article" date="2011" name="J. Gen. Appl. Microbiol.">
        <title>Draft genome sequencing of the enigmatic basidiomycete Mixia osmundae.</title>
        <authorList>
            <person name="Nishida H."/>
            <person name="Nagatsuka Y."/>
            <person name="Sugiyama J."/>
        </authorList>
    </citation>
    <scope>NUCLEOTIDE SEQUENCE [LARGE SCALE GENOMIC DNA]</scope>
    <source>
        <strain evidence="4">CBS 9802 / IAM 14324 / JCM 22182 / KY 12970</strain>
    </source>
</reference>
<dbReference type="AlphaFoldDB" id="G7E7K0"/>
<dbReference type="EMBL" id="BABT02000165">
    <property type="protein sequence ID" value="GAA98810.1"/>
    <property type="molecule type" value="Genomic_DNA"/>
</dbReference>
<gene>
    <name evidence="3" type="primary">Mo05498</name>
    <name evidence="3" type="ORF">E5Q_05498</name>
</gene>
<evidence type="ECO:0000256" key="2">
    <source>
        <dbReference type="SAM" id="Phobius"/>
    </source>
</evidence>
<protein>
    <submittedName>
        <fullName evidence="3">Uncharacterized protein</fullName>
    </submittedName>
</protein>
<dbReference type="eggNOG" id="ENOG502SCIU">
    <property type="taxonomic scope" value="Eukaryota"/>
</dbReference>
<dbReference type="HOGENOM" id="CLU_633240_0_0_1"/>
<keyword evidence="2" id="KW-0812">Transmembrane</keyword>
<sequence>MSVSCPAGPVWLFPGVSIVESFVSLVGHDLAQAQVTRERQETQTWLAYFASFFVPARAPRERTPIIMLSDKTGIAGRDAQMLLNEARRIQWSESQATFHRSARYAGVLSFVCLAFLLWMWIEDLASLTRLLSTPRDALRLQLCQAGLIIRTCTLLDLLLIMVCLRWVRRASRAVVAIILTSGLLLAANILLAVINLGLTFTWAGMNVDGRDITLRCYWSVDAVWQVGPSGRTCVSSDAASSRSWQIAAGVRLVITLCLGMTWLLSLVRHRVLMQLLRNPSKLDLMTPSAEANKLLLGKSARVVSLQRSVATPLSSDEEQGLPPMPEHHPRQLISDSEPSTWAKTILAGFAWLTGSARRSAGVDTLQSAIEYAPVTDLDDTVHRLGAPVPSRAPQGRERIQDVWPPRGPAYDQPPMDRHIDRETTFSRWFGSWR</sequence>
<dbReference type="RefSeq" id="XP_014566985.1">
    <property type="nucleotide sequence ID" value="XM_014711499.1"/>
</dbReference>
<comment type="caution">
    <text evidence="3">The sequence shown here is derived from an EMBL/GenBank/DDBJ whole genome shotgun (WGS) entry which is preliminary data.</text>
</comment>
<evidence type="ECO:0000313" key="3">
    <source>
        <dbReference type="EMBL" id="GAA98810.1"/>
    </source>
</evidence>
<evidence type="ECO:0000313" key="4">
    <source>
        <dbReference type="Proteomes" id="UP000009131"/>
    </source>
</evidence>
<organism evidence="3 4">
    <name type="scientific">Mixia osmundae (strain CBS 9802 / IAM 14324 / JCM 22182 / KY 12970)</name>
    <dbReference type="NCBI Taxonomy" id="764103"/>
    <lineage>
        <taxon>Eukaryota</taxon>
        <taxon>Fungi</taxon>
        <taxon>Dikarya</taxon>
        <taxon>Basidiomycota</taxon>
        <taxon>Pucciniomycotina</taxon>
        <taxon>Mixiomycetes</taxon>
        <taxon>Mixiales</taxon>
        <taxon>Mixiaceae</taxon>
        <taxon>Mixia</taxon>
    </lineage>
</organism>
<feature type="transmembrane region" description="Helical" evidence="2">
    <location>
        <begin position="174"/>
        <end position="198"/>
    </location>
</feature>
<proteinExistence type="predicted"/>
<feature type="transmembrane region" description="Helical" evidence="2">
    <location>
        <begin position="104"/>
        <end position="121"/>
    </location>
</feature>
<dbReference type="Proteomes" id="UP000009131">
    <property type="component" value="Unassembled WGS sequence"/>
</dbReference>
<reference evidence="3 4" key="2">
    <citation type="journal article" date="2012" name="Open Biol.">
        <title>Characteristics of nucleosomes and linker DNA regions on the genome of the basidiomycete Mixia osmundae revealed by mono- and dinucleosome mapping.</title>
        <authorList>
            <person name="Nishida H."/>
            <person name="Kondo S."/>
            <person name="Matsumoto T."/>
            <person name="Suzuki Y."/>
            <person name="Yoshikawa H."/>
            <person name="Taylor T.D."/>
            <person name="Sugiyama J."/>
        </authorList>
    </citation>
    <scope>NUCLEOTIDE SEQUENCE [LARGE SCALE GENOMIC DNA]</scope>
    <source>
        <strain evidence="4">CBS 9802 / IAM 14324 / JCM 22182 / KY 12970</strain>
    </source>
</reference>
<evidence type="ECO:0000256" key="1">
    <source>
        <dbReference type="SAM" id="MobiDB-lite"/>
    </source>
</evidence>